<sequence length="330" mass="34906">MKSIRHLLAVASLATMAALAANPASAQAPATNATPLRLVVGFPPGGALDTLARALADQLRLAGMGTVIVENRPGASTRISIDSVKRSQPDGRTVLLSSNAPMVIFPMTYRRLDYDVDRDFIAVAQLAEVPTVISAGADRPYKTLQEYVSWVRANPSQGSIGLTSLGGTLHFAVLGMGRAIGVPLRPVAYKGGAPLVTDLVGGHVPLATDALASQLELYRAGKIRILAVSGTHRNPALPDVPTVREAGIDAFDHANASYSAFVPAGTPPEVVQRLERAFVAAMQKPQMKVLLSRVGLEATGLPGATVTRTLHAEREFWRPLVQASGFRNED</sequence>
<comment type="similarity">
    <text evidence="1">Belongs to the UPF0065 (bug) family.</text>
</comment>
<dbReference type="PROSITE" id="PS51318">
    <property type="entry name" value="TAT"/>
    <property type="match status" value="1"/>
</dbReference>
<proteinExistence type="inferred from homology"/>
<evidence type="ECO:0000313" key="3">
    <source>
        <dbReference type="EMBL" id="RCJ07947.1"/>
    </source>
</evidence>
<dbReference type="Pfam" id="PF03401">
    <property type="entry name" value="TctC"/>
    <property type="match status" value="1"/>
</dbReference>
<dbReference type="Proteomes" id="UP000253501">
    <property type="component" value="Unassembled WGS sequence"/>
</dbReference>
<dbReference type="EMBL" id="QDHA01000033">
    <property type="protein sequence ID" value="RCJ07947.1"/>
    <property type="molecule type" value="Genomic_DNA"/>
</dbReference>
<dbReference type="Gene3D" id="3.40.190.150">
    <property type="entry name" value="Bordetella uptake gene, domain 1"/>
    <property type="match status" value="1"/>
</dbReference>
<feature type="signal peptide" evidence="2">
    <location>
        <begin position="1"/>
        <end position="26"/>
    </location>
</feature>
<dbReference type="InterPro" id="IPR005064">
    <property type="entry name" value="BUG"/>
</dbReference>
<dbReference type="Gene3D" id="3.40.190.10">
    <property type="entry name" value="Periplasmic binding protein-like II"/>
    <property type="match status" value="1"/>
</dbReference>
<comment type="caution">
    <text evidence="3">The sequence shown here is derived from an EMBL/GenBank/DDBJ whole genome shotgun (WGS) entry which is preliminary data.</text>
</comment>
<evidence type="ECO:0000256" key="2">
    <source>
        <dbReference type="SAM" id="SignalP"/>
    </source>
</evidence>
<gene>
    <name evidence="3" type="ORF">DDK22_13645</name>
</gene>
<dbReference type="PANTHER" id="PTHR42928:SF5">
    <property type="entry name" value="BLR1237 PROTEIN"/>
    <property type="match status" value="1"/>
</dbReference>
<dbReference type="PIRSF" id="PIRSF017082">
    <property type="entry name" value="YflP"/>
    <property type="match status" value="1"/>
</dbReference>
<protein>
    <submittedName>
        <fullName evidence="3">Tripartite tricarboxylate transporter substrate binding protein</fullName>
    </submittedName>
</protein>
<organism evidence="3 4">
    <name type="scientific">Cupriavidus necator</name>
    <name type="common">Alcaligenes eutrophus</name>
    <name type="synonym">Ralstonia eutropha</name>
    <dbReference type="NCBI Taxonomy" id="106590"/>
    <lineage>
        <taxon>Bacteria</taxon>
        <taxon>Pseudomonadati</taxon>
        <taxon>Pseudomonadota</taxon>
        <taxon>Betaproteobacteria</taxon>
        <taxon>Burkholderiales</taxon>
        <taxon>Burkholderiaceae</taxon>
        <taxon>Cupriavidus</taxon>
    </lineage>
</organism>
<name>A0A367PL62_CUPNE</name>
<dbReference type="PANTHER" id="PTHR42928">
    <property type="entry name" value="TRICARBOXYLATE-BINDING PROTEIN"/>
    <property type="match status" value="1"/>
</dbReference>
<evidence type="ECO:0000256" key="1">
    <source>
        <dbReference type="ARBA" id="ARBA00006987"/>
    </source>
</evidence>
<dbReference type="InterPro" id="IPR042100">
    <property type="entry name" value="Bug_dom1"/>
</dbReference>
<dbReference type="AlphaFoldDB" id="A0A367PL62"/>
<feature type="chain" id="PRO_5017043352" evidence="2">
    <location>
        <begin position="27"/>
        <end position="330"/>
    </location>
</feature>
<keyword evidence="2" id="KW-0732">Signal</keyword>
<accession>A0A367PL62</accession>
<evidence type="ECO:0000313" key="4">
    <source>
        <dbReference type="Proteomes" id="UP000253501"/>
    </source>
</evidence>
<dbReference type="SUPFAM" id="SSF53850">
    <property type="entry name" value="Periplasmic binding protein-like II"/>
    <property type="match status" value="1"/>
</dbReference>
<dbReference type="InterPro" id="IPR006311">
    <property type="entry name" value="TAT_signal"/>
</dbReference>
<reference evidence="3 4" key="1">
    <citation type="submission" date="2018-04" db="EMBL/GenBank/DDBJ databases">
        <title>Cupriavidus necator CR12 genome sequencing and assembly.</title>
        <authorList>
            <person name="Ben Fekih I."/>
            <person name="Mazhar H.S."/>
            <person name="Bello S.K."/>
            <person name="Rensing C."/>
        </authorList>
    </citation>
    <scope>NUCLEOTIDE SEQUENCE [LARGE SCALE GENOMIC DNA]</scope>
    <source>
        <strain evidence="3 4">CR12</strain>
    </source>
</reference>